<accession>A0A1I5XAV9</accession>
<dbReference type="STRING" id="82801.SAMN04488506_1318"/>
<feature type="binding site" evidence="4">
    <location>
        <begin position="172"/>
        <end position="179"/>
    </location>
    <ligand>
        <name>NAD(+)</name>
        <dbReference type="ChEBI" id="CHEBI:57540"/>
    </ligand>
</feature>
<dbReference type="SUPFAM" id="SSF55424">
    <property type="entry name" value="FAD/NAD-linked reductases, dimerisation (C-terminal) domain"/>
    <property type="match status" value="1"/>
</dbReference>
<dbReference type="InterPro" id="IPR016156">
    <property type="entry name" value="FAD/NAD-linked_Rdtase_dimer_sf"/>
</dbReference>
<dbReference type="PANTHER" id="PTHR43014:SF5">
    <property type="entry name" value="GLUTATHIONE REDUCTASE (NADPH)"/>
    <property type="match status" value="1"/>
</dbReference>
<feature type="disulfide bond" description="Redox-active" evidence="5">
    <location>
        <begin position="42"/>
        <end position="47"/>
    </location>
</feature>
<evidence type="ECO:0000313" key="8">
    <source>
        <dbReference type="EMBL" id="SFQ29109.1"/>
    </source>
</evidence>
<dbReference type="EMBL" id="FOXW01000004">
    <property type="protein sequence ID" value="SFQ29109.1"/>
    <property type="molecule type" value="Genomic_DNA"/>
</dbReference>
<keyword evidence="9" id="KW-1185">Reference proteome</keyword>
<reference evidence="8 9" key="1">
    <citation type="submission" date="2016-10" db="EMBL/GenBank/DDBJ databases">
        <authorList>
            <person name="de Groot N.N."/>
        </authorList>
    </citation>
    <scope>NUCLEOTIDE SEQUENCE [LARGE SCALE GENOMIC DNA]</scope>
    <source>
        <strain evidence="8 9">DSM 20581</strain>
    </source>
</reference>
<keyword evidence="4" id="KW-0547">Nucleotide-binding</keyword>
<dbReference type="Gene3D" id="3.30.390.30">
    <property type="match status" value="1"/>
</dbReference>
<dbReference type="GO" id="GO:0000166">
    <property type="term" value="F:nucleotide binding"/>
    <property type="evidence" value="ECO:0007669"/>
    <property type="project" value="UniProtKB-KW"/>
</dbReference>
<evidence type="ECO:0000313" key="9">
    <source>
        <dbReference type="Proteomes" id="UP000199136"/>
    </source>
</evidence>
<dbReference type="PIRSF" id="PIRSF000350">
    <property type="entry name" value="Mercury_reductase_MerA"/>
    <property type="match status" value="1"/>
</dbReference>
<dbReference type="InterPro" id="IPR023753">
    <property type="entry name" value="FAD/NAD-binding_dom"/>
</dbReference>
<feature type="binding site" evidence="4">
    <location>
        <position position="51"/>
    </location>
    <ligand>
        <name>FAD</name>
        <dbReference type="ChEBI" id="CHEBI:57692"/>
    </ligand>
</feature>
<feature type="domain" description="Pyridine nucleotide-disulphide oxidoreductase dimerisation" evidence="6">
    <location>
        <begin position="336"/>
        <end position="439"/>
    </location>
</feature>
<keyword evidence="4" id="KW-0520">NAD</keyword>
<proteinExistence type="inferred from homology"/>
<gene>
    <name evidence="8" type="ORF">SAMN04488506_1318</name>
</gene>
<dbReference type="Pfam" id="PF07992">
    <property type="entry name" value="Pyr_redox_2"/>
    <property type="match status" value="1"/>
</dbReference>
<organism evidence="8 9">
    <name type="scientific">Desemzia incerta</name>
    <dbReference type="NCBI Taxonomy" id="82801"/>
    <lineage>
        <taxon>Bacteria</taxon>
        <taxon>Bacillati</taxon>
        <taxon>Bacillota</taxon>
        <taxon>Bacilli</taxon>
        <taxon>Lactobacillales</taxon>
        <taxon>Carnobacteriaceae</taxon>
        <taxon>Desemzia</taxon>
    </lineage>
</organism>
<dbReference type="InterPro" id="IPR004099">
    <property type="entry name" value="Pyr_nucl-diS_OxRdtase_dimer"/>
</dbReference>
<evidence type="ECO:0000256" key="4">
    <source>
        <dbReference type="PIRSR" id="PIRSR000350-3"/>
    </source>
</evidence>
<dbReference type="OrthoDB" id="9800167at2"/>
<dbReference type="AlphaFoldDB" id="A0A1I5XAV9"/>
<feature type="binding site" evidence="4">
    <location>
        <position position="259"/>
    </location>
    <ligand>
        <name>NAD(+)</name>
        <dbReference type="ChEBI" id="CHEBI:57540"/>
    </ligand>
</feature>
<dbReference type="PRINTS" id="PR00368">
    <property type="entry name" value="FADPNR"/>
</dbReference>
<dbReference type="SUPFAM" id="SSF51905">
    <property type="entry name" value="FAD/NAD(P)-binding domain"/>
    <property type="match status" value="1"/>
</dbReference>
<dbReference type="PANTHER" id="PTHR43014">
    <property type="entry name" value="MERCURIC REDUCTASE"/>
    <property type="match status" value="1"/>
</dbReference>
<feature type="binding site" evidence="4">
    <location>
        <position position="299"/>
    </location>
    <ligand>
        <name>FAD</name>
        <dbReference type="ChEBI" id="CHEBI:57692"/>
    </ligand>
</feature>
<evidence type="ECO:0000256" key="1">
    <source>
        <dbReference type="ARBA" id="ARBA00007532"/>
    </source>
</evidence>
<keyword evidence="2" id="KW-0285">Flavoprotein</keyword>
<feature type="domain" description="FAD/NAD(P)-binding" evidence="7">
    <location>
        <begin position="6"/>
        <end position="315"/>
    </location>
</feature>
<dbReference type="PRINTS" id="PR00411">
    <property type="entry name" value="PNDRDTASEI"/>
</dbReference>
<dbReference type="Gene3D" id="3.50.50.60">
    <property type="entry name" value="FAD/NAD(P)-binding domain"/>
    <property type="match status" value="2"/>
</dbReference>
<dbReference type="GO" id="GO:0016491">
    <property type="term" value="F:oxidoreductase activity"/>
    <property type="evidence" value="ECO:0007669"/>
    <property type="project" value="InterPro"/>
</dbReference>
<evidence type="ECO:0000259" key="6">
    <source>
        <dbReference type="Pfam" id="PF02852"/>
    </source>
</evidence>
<comment type="similarity">
    <text evidence="1">Belongs to the class-I pyridine nucleotide-disulfide oxidoreductase family.</text>
</comment>
<dbReference type="Pfam" id="PF02852">
    <property type="entry name" value="Pyr_redox_dim"/>
    <property type="match status" value="1"/>
</dbReference>
<evidence type="ECO:0000256" key="5">
    <source>
        <dbReference type="PIRSR" id="PIRSR000350-4"/>
    </source>
</evidence>
<dbReference type="InterPro" id="IPR036188">
    <property type="entry name" value="FAD/NAD-bd_sf"/>
</dbReference>
<evidence type="ECO:0000259" key="7">
    <source>
        <dbReference type="Pfam" id="PF07992"/>
    </source>
</evidence>
<name>A0A1I5XAV9_9LACT</name>
<sequence>MKKNFDSVVIGSGVAGRGAASSLAAAGKKVAIVEEDLWGGTCPNRGCDPKKVLLSAVEARDAALQLKEKGLHTVPEVNWPDLMAFKETFTRPVPEQTKDSLQSSGVTTFFGNASFTPKQTLQVNEDELEAEQFIIATGARPSFLDIEGKEHFLTSNDFLTLPEMPKTITFVGGGYIAFEFAAIANAAGAEVHLIQHNDRPLKAFDKELVDLLMKQLEAKGVNFHLNIEITKITAAENGFVITDDSDFQLNSDLVFCTTGRIPNTEALHLENVGVEYDKKGILVNGYLQTSNAAIFALGDVLSKKQPKLTPVSSFEADYLVSHLTEKQSEPIAYPSIPTMVFSGPKLTQVGVTAETAADNPNDYELSTIDATKWFSYSRTNEPISTVKIITDKKTGLLVGAACLNNEADELINYFSRMIDQKMSAEELSKKVFAYPTIASDLSYFYS</sequence>
<dbReference type="RefSeq" id="WP_092480369.1">
    <property type="nucleotide sequence ID" value="NZ_FOXW01000004.1"/>
</dbReference>
<keyword evidence="3 4" id="KW-0274">FAD</keyword>
<protein>
    <submittedName>
        <fullName evidence="8">Glutathione reductase (NADPH)</fullName>
    </submittedName>
</protein>
<evidence type="ECO:0000256" key="3">
    <source>
        <dbReference type="ARBA" id="ARBA00022827"/>
    </source>
</evidence>
<dbReference type="Proteomes" id="UP000199136">
    <property type="component" value="Unassembled WGS sequence"/>
</dbReference>
<dbReference type="InterPro" id="IPR001100">
    <property type="entry name" value="Pyr_nuc-diS_OxRdtase"/>
</dbReference>
<evidence type="ECO:0000256" key="2">
    <source>
        <dbReference type="ARBA" id="ARBA00022630"/>
    </source>
</evidence>
<comment type="cofactor">
    <cofactor evidence="4">
        <name>FAD</name>
        <dbReference type="ChEBI" id="CHEBI:57692"/>
    </cofactor>
    <text evidence="4">Binds 1 FAD per subunit.</text>
</comment>